<accession>A0A7S1ZJX7</accession>
<dbReference type="EMBL" id="HBGN01025668">
    <property type="protein sequence ID" value="CAD9340794.1"/>
    <property type="molecule type" value="Transcribed_RNA"/>
</dbReference>
<gene>
    <name evidence="1" type="ORF">DBRI1063_LOCUS16445</name>
</gene>
<organism evidence="1">
    <name type="scientific">Ditylum brightwellii</name>
    <dbReference type="NCBI Taxonomy" id="49249"/>
    <lineage>
        <taxon>Eukaryota</taxon>
        <taxon>Sar</taxon>
        <taxon>Stramenopiles</taxon>
        <taxon>Ochrophyta</taxon>
        <taxon>Bacillariophyta</taxon>
        <taxon>Mediophyceae</taxon>
        <taxon>Lithodesmiophycidae</taxon>
        <taxon>Lithodesmiales</taxon>
        <taxon>Lithodesmiaceae</taxon>
        <taxon>Ditylum</taxon>
    </lineage>
</organism>
<dbReference type="Gene3D" id="3.30.70.100">
    <property type="match status" value="1"/>
</dbReference>
<evidence type="ECO:0008006" key="2">
    <source>
        <dbReference type="Google" id="ProtNLM"/>
    </source>
</evidence>
<proteinExistence type="predicted"/>
<protein>
    <recommendedName>
        <fullName evidence="2">ABM domain-containing protein</fullName>
    </recommendedName>
</protein>
<evidence type="ECO:0000313" key="1">
    <source>
        <dbReference type="EMBL" id="CAD9340794.1"/>
    </source>
</evidence>
<name>A0A7S1ZJX7_9STRA</name>
<dbReference type="PANTHER" id="PTHR40624">
    <property type="entry name" value="BIOSYNTHESIS MONOOXYGENASE, PUTATIVE (AFU_ORTHOLOGUE AFUA_1G12025)-RELATED"/>
    <property type="match status" value="1"/>
</dbReference>
<dbReference type="PANTHER" id="PTHR40624:SF1">
    <property type="entry name" value="BIOSYNTHESIS MONOOXYGENASE, PUTATIVE (AFU_ORTHOLOGUE AFUA_1G12025)-RELATED"/>
    <property type="match status" value="1"/>
</dbReference>
<reference evidence="1" key="1">
    <citation type="submission" date="2021-01" db="EMBL/GenBank/DDBJ databases">
        <authorList>
            <person name="Corre E."/>
            <person name="Pelletier E."/>
            <person name="Niang G."/>
            <person name="Scheremetjew M."/>
            <person name="Finn R."/>
            <person name="Kale V."/>
            <person name="Holt S."/>
            <person name="Cochrane G."/>
            <person name="Meng A."/>
            <person name="Brown T."/>
            <person name="Cohen L."/>
        </authorList>
    </citation>
    <scope>NUCLEOTIDE SEQUENCE</scope>
    <source>
        <strain evidence="1">Pop2</strain>
    </source>
</reference>
<sequence>MKVMTRHSNGRKSTTMIGALSYFAVGALFTHMFHSMKNNAFTTNSIESTRHPGNAWSLAVKMTFKEKSDLNYILEEWKAVTEYCRKNEPFLLHYEGGLVDSDPQGLTLHMLERYTSKDDYAQRHKSGEEFLKFRPKLKALQDQGKVAVEGYSYQEIGYGFV</sequence>
<dbReference type="AlphaFoldDB" id="A0A7S1ZJX7"/>